<accession>A0A919RXV3</accession>
<dbReference type="NCBIfam" id="TIGR01509">
    <property type="entry name" value="HAD-SF-IA-v3"/>
    <property type="match status" value="1"/>
</dbReference>
<dbReference type="Pfam" id="PF00702">
    <property type="entry name" value="Hydrolase"/>
    <property type="match status" value="1"/>
</dbReference>
<keyword evidence="4" id="KW-0479">Metal-binding</keyword>
<evidence type="ECO:0000313" key="7">
    <source>
        <dbReference type="Proteomes" id="UP000679179"/>
    </source>
</evidence>
<feature type="binding site" evidence="3">
    <location>
        <position position="146"/>
    </location>
    <ligand>
        <name>substrate</name>
    </ligand>
</feature>
<dbReference type="GO" id="GO:0050308">
    <property type="term" value="F:sugar-phosphatase activity"/>
    <property type="evidence" value="ECO:0007669"/>
    <property type="project" value="TreeGrafter"/>
</dbReference>
<evidence type="ECO:0000256" key="4">
    <source>
        <dbReference type="PIRSR" id="PIRSR610972-3"/>
    </source>
</evidence>
<sequence length="222" mass="24501">MTKIKACLFDLDGVIVDTAKYHYLAWRRLAKELGFDFTEEHNERLKGISRMDSLEILLEVGGLTLDENVKVKLAEKKNNWYCEYIAKMTPDEILPGTKEFLELLRGNKIKIALGSASKNSMSILTNVGLVNHFDAIVDGNNITHAKPDPQVFLLGAKELGVAPEECVVFEDARAGIEAAINAGMYSVGIGDPKILNKANIVVSSLKEMTLEKLNSQIYCKGA</sequence>
<reference evidence="6" key="1">
    <citation type="submission" date="2021-03" db="EMBL/GenBank/DDBJ databases">
        <title>Taxonomic study of Clostridium polyendosporum from meadow-gley soil under rice.</title>
        <authorList>
            <person name="Kobayashi H."/>
            <person name="Tanizawa Y."/>
            <person name="Yagura M."/>
        </authorList>
    </citation>
    <scope>NUCLEOTIDE SEQUENCE</scope>
    <source>
        <strain evidence="6">JCM 30710</strain>
    </source>
</reference>
<proteinExistence type="inferred from homology"/>
<dbReference type="PANTHER" id="PTHR43481:SF4">
    <property type="entry name" value="GLYCEROL-1-PHOSPHATE PHOSPHOHYDROLASE 1-RELATED"/>
    <property type="match status" value="1"/>
</dbReference>
<feature type="binding site" evidence="4">
    <location>
        <position position="12"/>
    </location>
    <ligand>
        <name>Mg(2+)</name>
        <dbReference type="ChEBI" id="CHEBI:18420"/>
    </ligand>
</feature>
<evidence type="ECO:0000256" key="2">
    <source>
        <dbReference type="PIRSR" id="PIRSR610972-1"/>
    </source>
</evidence>
<feature type="binding site" evidence="4">
    <location>
        <position position="171"/>
    </location>
    <ligand>
        <name>Mg(2+)</name>
        <dbReference type="ChEBI" id="CHEBI:18420"/>
    </ligand>
</feature>
<evidence type="ECO:0000256" key="1">
    <source>
        <dbReference type="ARBA" id="ARBA00006171"/>
    </source>
</evidence>
<feature type="site" description="Important for catalytic activity and assists the phosphoryl transfer reaction to Asp8 by balancing charge and orienting the reacting groups" evidence="5">
    <location>
        <position position="115"/>
    </location>
</feature>
<dbReference type="SFLD" id="SFLDG01129">
    <property type="entry name" value="C1.5:_HAD__Beta-PGM__Phosphata"/>
    <property type="match status" value="1"/>
</dbReference>
<dbReference type="NCBIfam" id="TIGR02009">
    <property type="entry name" value="PGMB-YQAB-SF"/>
    <property type="match status" value="1"/>
</dbReference>
<dbReference type="NCBIfam" id="TIGR01990">
    <property type="entry name" value="bPGM"/>
    <property type="match status" value="1"/>
</dbReference>
<feature type="binding site" evidence="3">
    <location>
        <begin position="115"/>
        <end position="119"/>
    </location>
    <ligand>
        <name>substrate</name>
    </ligand>
</feature>
<evidence type="ECO:0000256" key="5">
    <source>
        <dbReference type="PIRSR" id="PIRSR610972-4"/>
    </source>
</evidence>
<feature type="binding site" evidence="3">
    <location>
        <position position="26"/>
    </location>
    <ligand>
        <name>substrate</name>
    </ligand>
</feature>
<dbReference type="EMBL" id="BOPZ01000001">
    <property type="protein sequence ID" value="GIM27445.1"/>
    <property type="molecule type" value="Genomic_DNA"/>
</dbReference>
<dbReference type="CDD" id="cd02598">
    <property type="entry name" value="HAD_BPGM"/>
    <property type="match status" value="1"/>
</dbReference>
<dbReference type="GO" id="GO:0008801">
    <property type="term" value="F:beta-phosphoglucomutase activity"/>
    <property type="evidence" value="ECO:0007669"/>
    <property type="project" value="InterPro"/>
</dbReference>
<dbReference type="RefSeq" id="WP_212902203.1">
    <property type="nucleotide sequence ID" value="NZ_BOPZ01000001.1"/>
</dbReference>
<dbReference type="PRINTS" id="PR00413">
    <property type="entry name" value="HADHALOGNASE"/>
</dbReference>
<organism evidence="6 7">
    <name type="scientific">Clostridium polyendosporum</name>
    <dbReference type="NCBI Taxonomy" id="69208"/>
    <lineage>
        <taxon>Bacteria</taxon>
        <taxon>Bacillati</taxon>
        <taxon>Bacillota</taxon>
        <taxon>Clostridia</taxon>
        <taxon>Eubacteriales</taxon>
        <taxon>Clostridiaceae</taxon>
        <taxon>Clostridium</taxon>
    </lineage>
</organism>
<gene>
    <name evidence="6" type="primary">pgmB</name>
    <name evidence="6" type="ORF">CPJCM30710_01110</name>
</gene>
<feature type="binding site" evidence="3">
    <location>
        <begin position="10"/>
        <end position="12"/>
    </location>
    <ligand>
        <name>substrate</name>
    </ligand>
</feature>
<comment type="caution">
    <text evidence="6">The sequence shown here is derived from an EMBL/GenBank/DDBJ whole genome shotgun (WGS) entry which is preliminary data.</text>
</comment>
<feature type="active site" description="Proton donor/acceptor" evidence="2">
    <location>
        <position position="12"/>
    </location>
</feature>
<keyword evidence="7" id="KW-1185">Reference proteome</keyword>
<name>A0A919RXV3_9CLOT</name>
<feature type="active site" description="Proton donor/acceptor" evidence="2">
    <location>
        <position position="10"/>
    </location>
</feature>
<feature type="binding site" evidence="3">
    <location>
        <position position="53"/>
    </location>
    <ligand>
        <name>substrate</name>
    </ligand>
</feature>
<dbReference type="InterPro" id="IPR036412">
    <property type="entry name" value="HAD-like_sf"/>
</dbReference>
<dbReference type="InterPro" id="IPR023214">
    <property type="entry name" value="HAD_sf"/>
</dbReference>
<comment type="similarity">
    <text evidence="1">Belongs to the HAD-like hydrolase superfamily. CbbY/CbbZ/Gph/YieH family.</text>
</comment>
<dbReference type="SFLD" id="SFLDF00046">
    <property type="entry name" value="beta-phosphoglucomutase"/>
    <property type="match status" value="1"/>
</dbReference>
<protein>
    <submittedName>
        <fullName evidence="6">Beta-phosphoglucomutase</fullName>
    </submittedName>
</protein>
<dbReference type="SFLD" id="SFLDG01135">
    <property type="entry name" value="C1.5.6:_HAD__Beta-PGM__Phospha"/>
    <property type="match status" value="1"/>
</dbReference>
<dbReference type="SFLD" id="SFLDS00003">
    <property type="entry name" value="Haloacid_Dehalogenase"/>
    <property type="match status" value="1"/>
</dbReference>
<feature type="binding site" evidence="3">
    <location>
        <begin position="45"/>
        <end position="50"/>
    </location>
    <ligand>
        <name>substrate</name>
    </ligand>
</feature>
<dbReference type="PANTHER" id="PTHR43481">
    <property type="entry name" value="FRUCTOSE-1-PHOSPHATE PHOSPHATASE"/>
    <property type="match status" value="1"/>
</dbReference>
<dbReference type="GO" id="GO:0005975">
    <property type="term" value="P:carbohydrate metabolic process"/>
    <property type="evidence" value="ECO:0007669"/>
    <property type="project" value="InterPro"/>
</dbReference>
<dbReference type="Gene3D" id="3.40.50.1000">
    <property type="entry name" value="HAD superfamily/HAD-like"/>
    <property type="match status" value="1"/>
</dbReference>
<feature type="binding site" evidence="3">
    <location>
        <position position="77"/>
    </location>
    <ligand>
        <name>substrate</name>
    </ligand>
</feature>
<keyword evidence="4" id="KW-0460">Magnesium</keyword>
<feature type="binding site" evidence="4">
    <location>
        <position position="170"/>
    </location>
    <ligand>
        <name>Mg(2+)</name>
        <dbReference type="ChEBI" id="CHEBI:18420"/>
    </ligand>
</feature>
<dbReference type="AlphaFoldDB" id="A0A919RXV3"/>
<comment type="cofactor">
    <cofactor evidence="4">
        <name>Mg(2+)</name>
        <dbReference type="ChEBI" id="CHEBI:18420"/>
    </cofactor>
    <text evidence="4">Binds 2 magnesium ions per subunit.</text>
</comment>
<dbReference type="InterPro" id="IPR051806">
    <property type="entry name" value="HAD-like_SPP"/>
</dbReference>
<dbReference type="GO" id="GO:0000287">
    <property type="term" value="F:magnesium ion binding"/>
    <property type="evidence" value="ECO:0007669"/>
    <property type="project" value="InterPro"/>
</dbReference>
<dbReference type="InterPro" id="IPR010972">
    <property type="entry name" value="Beta-PGM"/>
</dbReference>
<dbReference type="InterPro" id="IPR023198">
    <property type="entry name" value="PGP-like_dom2"/>
</dbReference>
<dbReference type="SUPFAM" id="SSF56784">
    <property type="entry name" value="HAD-like"/>
    <property type="match status" value="1"/>
</dbReference>
<dbReference type="Proteomes" id="UP000679179">
    <property type="component" value="Unassembled WGS sequence"/>
</dbReference>
<evidence type="ECO:0000313" key="6">
    <source>
        <dbReference type="EMBL" id="GIM27445.1"/>
    </source>
</evidence>
<dbReference type="InterPro" id="IPR010976">
    <property type="entry name" value="B-phosphoglucomutase_hydrolase"/>
</dbReference>
<feature type="binding site" evidence="4">
    <location>
        <position position="10"/>
    </location>
    <ligand>
        <name>Mg(2+)</name>
        <dbReference type="ChEBI" id="CHEBI:18420"/>
    </ligand>
</feature>
<feature type="site" description="Important for catalytic activity and assists the phosphoryl transfer reaction to Asp8 by balancing charge and orienting the reacting groups" evidence="5">
    <location>
        <position position="146"/>
    </location>
</feature>
<evidence type="ECO:0000256" key="3">
    <source>
        <dbReference type="PIRSR" id="PIRSR610972-2"/>
    </source>
</evidence>
<dbReference type="Gene3D" id="1.10.150.240">
    <property type="entry name" value="Putative phosphatase, domain 2"/>
    <property type="match status" value="1"/>
</dbReference>
<dbReference type="InterPro" id="IPR006439">
    <property type="entry name" value="HAD-SF_hydro_IA"/>
</dbReference>